<gene>
    <name evidence="1" type="ORF">L198_04990</name>
</gene>
<accession>A0A1E3J1Y7</accession>
<dbReference type="OrthoDB" id="637503at2759"/>
<dbReference type="RefSeq" id="XP_019031121.1">
    <property type="nucleotide sequence ID" value="XM_019177089.1"/>
</dbReference>
<evidence type="ECO:0000313" key="1">
    <source>
        <dbReference type="EMBL" id="ODN94842.1"/>
    </source>
</evidence>
<keyword evidence="2" id="KW-1185">Reference proteome</keyword>
<reference evidence="1 2" key="1">
    <citation type="submission" date="2016-06" db="EMBL/GenBank/DDBJ databases">
        <title>Evolution of pathogenesis and genome organization in the Tremellales.</title>
        <authorList>
            <person name="Cuomo C."/>
            <person name="Litvintseva A."/>
            <person name="Heitman J."/>
            <person name="Chen Y."/>
            <person name="Sun S."/>
            <person name="Springer D."/>
            <person name="Dromer F."/>
            <person name="Young S."/>
            <person name="Zeng Q."/>
            <person name="Chapman S."/>
            <person name="Gujja S."/>
            <person name="Saif S."/>
            <person name="Birren B."/>
        </authorList>
    </citation>
    <scope>NUCLEOTIDE SEQUENCE [LARGE SCALE GENOMIC DNA]</scope>
    <source>
        <strain evidence="1 2">CBS 7118</strain>
    </source>
</reference>
<dbReference type="EMBL" id="AWGH01000014">
    <property type="protein sequence ID" value="ODN94842.1"/>
    <property type="molecule type" value="Genomic_DNA"/>
</dbReference>
<dbReference type="AlphaFoldDB" id="A0A1E3J1Y7"/>
<dbReference type="Proteomes" id="UP000094819">
    <property type="component" value="Unassembled WGS sequence"/>
</dbReference>
<sequence>MSVSVASLPSTWDACDQWATHLRDVVAPAPPLTGASNYLPWSKKLKIVLSGVRGCLGLLAEPPASHPSATTLPSTSLSVEIWSHLDATLALALVGLLSTDLASLFESIVLDHPSRAARTLWLKLEADYGTRSSYDMWKSVEALTSQPQGSTPVTEFMTPRRQKFEAIKAAGYDFDRWLLESGFQQQGML</sequence>
<proteinExistence type="predicted"/>
<protein>
    <submittedName>
        <fullName evidence="1">Uncharacterized protein</fullName>
    </submittedName>
</protein>
<comment type="caution">
    <text evidence="1">The sequence shown here is derived from an EMBL/GenBank/DDBJ whole genome shotgun (WGS) entry which is preliminary data.</text>
</comment>
<evidence type="ECO:0000313" key="2">
    <source>
        <dbReference type="Proteomes" id="UP000094819"/>
    </source>
</evidence>
<dbReference type="GeneID" id="30194203"/>
<name>A0A1E3J1Y7_9TREE</name>
<organism evidence="1 2">
    <name type="scientific">Cryptococcus wingfieldii CBS 7118</name>
    <dbReference type="NCBI Taxonomy" id="1295528"/>
    <lineage>
        <taxon>Eukaryota</taxon>
        <taxon>Fungi</taxon>
        <taxon>Dikarya</taxon>
        <taxon>Basidiomycota</taxon>
        <taxon>Agaricomycotina</taxon>
        <taxon>Tremellomycetes</taxon>
        <taxon>Tremellales</taxon>
        <taxon>Cryptococcaceae</taxon>
        <taxon>Cryptococcus</taxon>
    </lineage>
</organism>